<dbReference type="AlphaFoldDB" id="A0ABD5YUJ6"/>
<evidence type="ECO:0000313" key="5">
    <source>
        <dbReference type="Proteomes" id="UP001596417"/>
    </source>
</evidence>
<dbReference type="GO" id="GO:0016787">
    <property type="term" value="F:hydrolase activity"/>
    <property type="evidence" value="ECO:0007669"/>
    <property type="project" value="UniProtKB-KW"/>
</dbReference>
<dbReference type="Gene3D" id="3.90.850.10">
    <property type="entry name" value="Fumarylacetoacetase-like, C-terminal domain"/>
    <property type="match status" value="1"/>
</dbReference>
<dbReference type="PANTHER" id="PTHR42796">
    <property type="entry name" value="FUMARYLACETOACETATE HYDROLASE DOMAIN-CONTAINING PROTEIN 2A-RELATED"/>
    <property type="match status" value="1"/>
</dbReference>
<dbReference type="GO" id="GO:0044281">
    <property type="term" value="P:small molecule metabolic process"/>
    <property type="evidence" value="ECO:0007669"/>
    <property type="project" value="UniProtKB-ARBA"/>
</dbReference>
<evidence type="ECO:0000256" key="1">
    <source>
        <dbReference type="ARBA" id="ARBA00010211"/>
    </source>
</evidence>
<reference evidence="4 5" key="1">
    <citation type="journal article" date="2019" name="Int. J. Syst. Evol. Microbiol.">
        <title>The Global Catalogue of Microorganisms (GCM) 10K type strain sequencing project: providing services to taxonomists for standard genome sequencing and annotation.</title>
        <authorList>
            <consortium name="The Broad Institute Genomics Platform"/>
            <consortium name="The Broad Institute Genome Sequencing Center for Infectious Disease"/>
            <person name="Wu L."/>
            <person name="Ma J."/>
        </authorList>
    </citation>
    <scope>NUCLEOTIDE SEQUENCE [LARGE SCALE GENOMIC DNA]</scope>
    <source>
        <strain evidence="4 5">RDMS1</strain>
    </source>
</reference>
<evidence type="ECO:0000256" key="2">
    <source>
        <dbReference type="ARBA" id="ARBA00022723"/>
    </source>
</evidence>
<dbReference type="InterPro" id="IPR011234">
    <property type="entry name" value="Fumarylacetoacetase-like_C"/>
</dbReference>
<comment type="caution">
    <text evidence="4">The sequence shown here is derived from an EMBL/GenBank/DDBJ whole genome shotgun (WGS) entry which is preliminary data.</text>
</comment>
<organism evidence="4 5">
    <name type="scientific">Halocatena marina</name>
    <dbReference type="NCBI Taxonomy" id="2934937"/>
    <lineage>
        <taxon>Archaea</taxon>
        <taxon>Methanobacteriati</taxon>
        <taxon>Methanobacteriota</taxon>
        <taxon>Stenosarchaea group</taxon>
        <taxon>Halobacteria</taxon>
        <taxon>Halobacteriales</taxon>
        <taxon>Natronomonadaceae</taxon>
        <taxon>Halocatena</taxon>
    </lineage>
</organism>
<dbReference type="InterPro" id="IPR051121">
    <property type="entry name" value="FAH"/>
</dbReference>
<evidence type="ECO:0000259" key="3">
    <source>
        <dbReference type="Pfam" id="PF01557"/>
    </source>
</evidence>
<feature type="domain" description="Fumarylacetoacetase-like C-terminal" evidence="3">
    <location>
        <begin position="8"/>
        <end position="188"/>
    </location>
</feature>
<dbReference type="GO" id="GO:0046872">
    <property type="term" value="F:metal ion binding"/>
    <property type="evidence" value="ECO:0007669"/>
    <property type="project" value="UniProtKB-KW"/>
</dbReference>
<keyword evidence="4" id="KW-0378">Hydrolase</keyword>
<name>A0ABD5YUJ6_9EURY</name>
<keyword evidence="2" id="KW-0479">Metal-binding</keyword>
<dbReference type="PANTHER" id="PTHR42796:SF4">
    <property type="entry name" value="FUMARYLACETOACETATE HYDROLASE DOMAIN-CONTAINING PROTEIN 2A"/>
    <property type="match status" value="1"/>
</dbReference>
<sequence length="192" mass="20908">MAARVPETPRTLVGQGEPISYHTRVTKEIDYEAELAAVIGEPARHVSPDEALEYVAGYTILNDTSVRDLQLGLQVGDDEMLDWFSGKAMQRTTPVGPYVAVNEINDPQDLDITSRVDGETMQDDNTGMMIRSVADLVSFVSSRVRLEPGDILATGTPEGVGTFQDIQLNPGETVEIEVEDIGTLVNTVEEAE</sequence>
<keyword evidence="5" id="KW-1185">Reference proteome</keyword>
<dbReference type="InterPro" id="IPR036663">
    <property type="entry name" value="Fumarylacetoacetase_C_sf"/>
</dbReference>
<gene>
    <name evidence="4" type="ORF">ACFQL7_26425</name>
</gene>
<dbReference type="Pfam" id="PF01557">
    <property type="entry name" value="FAA_hydrolase"/>
    <property type="match status" value="1"/>
</dbReference>
<accession>A0ABD5YUJ6</accession>
<comment type="similarity">
    <text evidence="1">Belongs to the FAH family.</text>
</comment>
<protein>
    <submittedName>
        <fullName evidence="4">Fumarylacetoacetate hydrolase family protein</fullName>
    </submittedName>
</protein>
<dbReference type="Proteomes" id="UP001596417">
    <property type="component" value="Unassembled WGS sequence"/>
</dbReference>
<evidence type="ECO:0000313" key="4">
    <source>
        <dbReference type="EMBL" id="MFC7192974.1"/>
    </source>
</evidence>
<dbReference type="SUPFAM" id="SSF56529">
    <property type="entry name" value="FAH"/>
    <property type="match status" value="1"/>
</dbReference>
<proteinExistence type="inferred from homology"/>
<dbReference type="EMBL" id="JBHTAX010000006">
    <property type="protein sequence ID" value="MFC7192974.1"/>
    <property type="molecule type" value="Genomic_DNA"/>
</dbReference>